<dbReference type="InterPro" id="IPR018202">
    <property type="entry name" value="Ser_caboxypep_ser_AS"/>
</dbReference>
<dbReference type="PANTHER" id="PTHR11802">
    <property type="entry name" value="SERINE PROTEASE FAMILY S10 SERINE CARBOXYPEPTIDASE"/>
    <property type="match status" value="1"/>
</dbReference>
<name>A0A8I2YE96_9AGAM</name>
<evidence type="ECO:0000256" key="6">
    <source>
        <dbReference type="RuleBase" id="RU361156"/>
    </source>
</evidence>
<dbReference type="InterPro" id="IPR029058">
    <property type="entry name" value="AB_hydrolase_fold"/>
</dbReference>
<dbReference type="PROSITE" id="PS00131">
    <property type="entry name" value="CARBOXYPEPT_SER_SER"/>
    <property type="match status" value="1"/>
</dbReference>
<dbReference type="AlphaFoldDB" id="A0A8I2YE96"/>
<protein>
    <recommendedName>
        <fullName evidence="6">Carboxypeptidase</fullName>
        <ecNumber evidence="6">3.4.16.-</ecNumber>
    </recommendedName>
</protein>
<dbReference type="EMBL" id="JAGFBS010000054">
    <property type="protein sequence ID" value="KAG6370259.1"/>
    <property type="molecule type" value="Genomic_DNA"/>
</dbReference>
<dbReference type="PRINTS" id="PR00724">
    <property type="entry name" value="CRBOXYPTASEC"/>
</dbReference>
<evidence type="ECO:0000256" key="5">
    <source>
        <dbReference type="ARBA" id="ARBA00023180"/>
    </source>
</evidence>
<evidence type="ECO:0000313" key="7">
    <source>
        <dbReference type="EMBL" id="KAG6370259.1"/>
    </source>
</evidence>
<evidence type="ECO:0000256" key="1">
    <source>
        <dbReference type="ARBA" id="ARBA00009431"/>
    </source>
</evidence>
<accession>A0A8I2YE96</accession>
<evidence type="ECO:0000313" key="8">
    <source>
        <dbReference type="Proteomes" id="UP000683000"/>
    </source>
</evidence>
<organism evidence="7 8">
    <name type="scientific">Boletus reticuloceps</name>
    <dbReference type="NCBI Taxonomy" id="495285"/>
    <lineage>
        <taxon>Eukaryota</taxon>
        <taxon>Fungi</taxon>
        <taxon>Dikarya</taxon>
        <taxon>Basidiomycota</taxon>
        <taxon>Agaricomycotina</taxon>
        <taxon>Agaricomycetes</taxon>
        <taxon>Agaricomycetidae</taxon>
        <taxon>Boletales</taxon>
        <taxon>Boletineae</taxon>
        <taxon>Boletaceae</taxon>
        <taxon>Boletoideae</taxon>
        <taxon>Boletus</taxon>
    </lineage>
</organism>
<keyword evidence="3 6" id="KW-0645">Protease</keyword>
<dbReference type="InterPro" id="IPR001563">
    <property type="entry name" value="Peptidase_S10"/>
</dbReference>
<reference evidence="7" key="1">
    <citation type="submission" date="2021-03" db="EMBL/GenBank/DDBJ databases">
        <title>Evolutionary innovations through gain and loss of genes in the ectomycorrhizal Boletales.</title>
        <authorList>
            <person name="Wu G."/>
            <person name="Miyauchi S."/>
            <person name="Morin E."/>
            <person name="Yang Z.-L."/>
            <person name="Xu J."/>
            <person name="Martin F.M."/>
        </authorList>
    </citation>
    <scope>NUCLEOTIDE SEQUENCE</scope>
    <source>
        <strain evidence="7">BR01</strain>
    </source>
</reference>
<dbReference type="OrthoDB" id="443318at2759"/>
<dbReference type="Proteomes" id="UP000683000">
    <property type="component" value="Unassembled WGS sequence"/>
</dbReference>
<comment type="similarity">
    <text evidence="1 6">Belongs to the peptidase S10 family.</text>
</comment>
<keyword evidence="5" id="KW-0325">Glycoprotein</keyword>
<dbReference type="Pfam" id="PF00450">
    <property type="entry name" value="Peptidase_S10"/>
    <property type="match status" value="1"/>
</dbReference>
<evidence type="ECO:0000256" key="4">
    <source>
        <dbReference type="ARBA" id="ARBA00022801"/>
    </source>
</evidence>
<dbReference type="GO" id="GO:0006508">
    <property type="term" value="P:proteolysis"/>
    <property type="evidence" value="ECO:0007669"/>
    <property type="project" value="UniProtKB-KW"/>
</dbReference>
<proteinExistence type="inferred from homology"/>
<dbReference type="PANTHER" id="PTHR11802:SF479">
    <property type="entry name" value="CARBOXYPEPTIDASE"/>
    <property type="match status" value="1"/>
</dbReference>
<keyword evidence="2 6" id="KW-0121">Carboxypeptidase</keyword>
<dbReference type="SUPFAM" id="SSF53474">
    <property type="entry name" value="alpha/beta-Hydrolases"/>
    <property type="match status" value="1"/>
</dbReference>
<keyword evidence="8" id="KW-1185">Reference proteome</keyword>
<evidence type="ECO:0000256" key="3">
    <source>
        <dbReference type="ARBA" id="ARBA00022670"/>
    </source>
</evidence>
<dbReference type="GO" id="GO:0004185">
    <property type="term" value="F:serine-type carboxypeptidase activity"/>
    <property type="evidence" value="ECO:0007669"/>
    <property type="project" value="UniProtKB-UniRule"/>
</dbReference>
<dbReference type="Gene3D" id="3.40.50.1820">
    <property type="entry name" value="alpha/beta hydrolase"/>
    <property type="match status" value="1"/>
</dbReference>
<gene>
    <name evidence="7" type="ORF">JVT61DRAFT_12203</name>
</gene>
<comment type="caution">
    <text evidence="7">The sequence shown here is derived from an EMBL/GenBank/DDBJ whole genome shotgun (WGS) entry which is preliminary data.</text>
</comment>
<evidence type="ECO:0000256" key="2">
    <source>
        <dbReference type="ARBA" id="ARBA00022645"/>
    </source>
</evidence>
<dbReference type="EC" id="3.4.16.-" evidence="6"/>
<sequence length="359" mass="39856">MRANYSELQYPCGYAGCQRRDNPLKSSFFDLADISLTESNTFCTAFTISRIPAGSACQAQSEAKPSRTLRPTARSGGGGRSWAVLLPISNNSNKTGQLFFWFFPPGPEASLDDLIFWTNGAPGCSSLEGLLQENGPFSWSYGQAKPTVNENSWTNLSSVLWVEQPVGAGFSQGTPNIENEDQLVGFLQQFLDVFSELKGKKLWLTGESYAGTYIPDPKQDSQFVDIANHIYENPTLLDLSLRGMWIGDRTITFVGDVVQEEIPAVDFVHKYQGLFSFNQTFLDYLDQTATACNYTNYLSTYMTYPPNGLLPLLGDSVEFADRCDVWDDIFYAALIINPAFNIYRIWDTASSEASSINAS</sequence>
<keyword evidence="4 6" id="KW-0378">Hydrolase</keyword>